<proteinExistence type="predicted"/>
<evidence type="ECO:0000259" key="8">
    <source>
        <dbReference type="PROSITE" id="PS50109"/>
    </source>
</evidence>
<name>A0A3M9N2J5_9BACT</name>
<dbReference type="PANTHER" id="PTHR43304:SF1">
    <property type="entry name" value="PAC DOMAIN-CONTAINING PROTEIN"/>
    <property type="match status" value="1"/>
</dbReference>
<dbReference type="SUPFAM" id="SSF47384">
    <property type="entry name" value="Homodimeric domain of signal transducing histidine kinase"/>
    <property type="match status" value="1"/>
</dbReference>
<keyword evidence="6" id="KW-0175">Coiled coil</keyword>
<evidence type="ECO:0000313" key="9">
    <source>
        <dbReference type="EMBL" id="RNI31547.1"/>
    </source>
</evidence>
<dbReference type="CDD" id="cd00082">
    <property type="entry name" value="HisKA"/>
    <property type="match status" value="1"/>
</dbReference>
<dbReference type="GO" id="GO:0000155">
    <property type="term" value="F:phosphorelay sensor kinase activity"/>
    <property type="evidence" value="ECO:0007669"/>
    <property type="project" value="InterPro"/>
</dbReference>
<keyword evidence="4" id="KW-0808">Transferase</keyword>
<dbReference type="PRINTS" id="PR00344">
    <property type="entry name" value="BCTRLSENSOR"/>
</dbReference>
<dbReference type="SUPFAM" id="SSF55874">
    <property type="entry name" value="ATPase domain of HSP90 chaperone/DNA topoisomerase II/histidine kinase"/>
    <property type="match status" value="1"/>
</dbReference>
<organism evidence="9 10">
    <name type="scientific">Rufibacter latericius</name>
    <dbReference type="NCBI Taxonomy" id="2487040"/>
    <lineage>
        <taxon>Bacteria</taxon>
        <taxon>Pseudomonadati</taxon>
        <taxon>Bacteroidota</taxon>
        <taxon>Cytophagia</taxon>
        <taxon>Cytophagales</taxon>
        <taxon>Hymenobacteraceae</taxon>
        <taxon>Rufibacter</taxon>
    </lineage>
</organism>
<dbReference type="EMBL" id="RJJD01000001">
    <property type="protein sequence ID" value="RNI31547.1"/>
    <property type="molecule type" value="Genomic_DNA"/>
</dbReference>
<dbReference type="Proteomes" id="UP000272117">
    <property type="component" value="Unassembled WGS sequence"/>
</dbReference>
<dbReference type="InterPro" id="IPR036890">
    <property type="entry name" value="HATPase_C_sf"/>
</dbReference>
<evidence type="ECO:0000256" key="6">
    <source>
        <dbReference type="SAM" id="Coils"/>
    </source>
</evidence>
<keyword evidence="3" id="KW-0597">Phosphoprotein</keyword>
<evidence type="ECO:0000256" key="1">
    <source>
        <dbReference type="ARBA" id="ARBA00000085"/>
    </source>
</evidence>
<dbReference type="SMART" id="SM00388">
    <property type="entry name" value="HisKA"/>
    <property type="match status" value="1"/>
</dbReference>
<keyword evidence="10" id="KW-1185">Reference proteome</keyword>
<dbReference type="InterPro" id="IPR003594">
    <property type="entry name" value="HATPase_dom"/>
</dbReference>
<dbReference type="InterPro" id="IPR003661">
    <property type="entry name" value="HisK_dim/P_dom"/>
</dbReference>
<dbReference type="SMART" id="SM00387">
    <property type="entry name" value="HATPase_c"/>
    <property type="match status" value="1"/>
</dbReference>
<feature type="transmembrane region" description="Helical" evidence="7">
    <location>
        <begin position="102"/>
        <end position="127"/>
    </location>
</feature>
<evidence type="ECO:0000256" key="5">
    <source>
        <dbReference type="ARBA" id="ARBA00022777"/>
    </source>
</evidence>
<keyword evidence="5" id="KW-0418">Kinase</keyword>
<comment type="catalytic activity">
    <reaction evidence="1">
        <text>ATP + protein L-histidine = ADP + protein N-phospho-L-histidine.</text>
        <dbReference type="EC" id="2.7.13.3"/>
    </reaction>
</comment>
<dbReference type="InterPro" id="IPR004358">
    <property type="entry name" value="Sig_transdc_His_kin-like_C"/>
</dbReference>
<dbReference type="PANTHER" id="PTHR43304">
    <property type="entry name" value="PHYTOCHROME-LIKE PROTEIN CPH1"/>
    <property type="match status" value="1"/>
</dbReference>
<dbReference type="InterPro" id="IPR036097">
    <property type="entry name" value="HisK_dim/P_sf"/>
</dbReference>
<evidence type="ECO:0000256" key="4">
    <source>
        <dbReference type="ARBA" id="ARBA00022679"/>
    </source>
</evidence>
<evidence type="ECO:0000256" key="2">
    <source>
        <dbReference type="ARBA" id="ARBA00012438"/>
    </source>
</evidence>
<evidence type="ECO:0000256" key="7">
    <source>
        <dbReference type="SAM" id="Phobius"/>
    </source>
</evidence>
<dbReference type="InterPro" id="IPR005467">
    <property type="entry name" value="His_kinase_dom"/>
</dbReference>
<dbReference type="PROSITE" id="PS50109">
    <property type="entry name" value="HIS_KIN"/>
    <property type="match status" value="1"/>
</dbReference>
<feature type="transmembrane region" description="Helical" evidence="7">
    <location>
        <begin position="69"/>
        <end position="90"/>
    </location>
</feature>
<protein>
    <recommendedName>
        <fullName evidence="2">histidine kinase</fullName>
        <ecNumber evidence="2">2.7.13.3</ecNumber>
    </recommendedName>
</protein>
<dbReference type="Pfam" id="PF02518">
    <property type="entry name" value="HATPase_c"/>
    <property type="match status" value="1"/>
</dbReference>
<dbReference type="OrthoDB" id="9766459at2"/>
<keyword evidence="7" id="KW-0812">Transmembrane</keyword>
<sequence length="436" mass="49216">MKQDHILNLLAVLLFQIPSRTLSSSPLTDAPRSGGLDLLGEFLVVTAYLLVSAILFYLAYQRDDRERKVVLALFGAIGLMGGALHALSFWGPPEGADTLVVLRLVFGVIAFIGVYLLFKAIPGLLAIPSQLRLQKINKDLLEQIEEREKAQVILRQTQQELEDRVQKRSAQAITANRALEREIENRKRAEKQLITKNYELIKKNADLDDFVYYASRDLKGPVLNVAGLVEAIREELPPGNPEFIQLFDRLDDSVSSINRKLNNLAEVSRIQKPVDETQLSMVSFELVLEQVRATLEEALRASQANLQADFSAAPEVYFSKDNLNSLLLNLISNSLKYRDPQRPLLISLSTRYQDQYLVLTVQDNGIGIDLKQYGQHLFSLFRRFHDHVEGSGVGLYIIKRIMDNNRGKVEVESVPGEGTTFLLYFVNHDQETGPRI</sequence>
<comment type="caution">
    <text evidence="9">The sequence shown here is derived from an EMBL/GenBank/DDBJ whole genome shotgun (WGS) entry which is preliminary data.</text>
</comment>
<dbReference type="EC" id="2.7.13.3" evidence="2"/>
<dbReference type="AlphaFoldDB" id="A0A3M9N2J5"/>
<feature type="transmembrane region" description="Helical" evidence="7">
    <location>
        <begin position="39"/>
        <end position="60"/>
    </location>
</feature>
<keyword evidence="7" id="KW-1133">Transmembrane helix</keyword>
<feature type="coiled-coil region" evidence="6">
    <location>
        <begin position="140"/>
        <end position="196"/>
    </location>
</feature>
<evidence type="ECO:0000313" key="10">
    <source>
        <dbReference type="Proteomes" id="UP000272117"/>
    </source>
</evidence>
<dbReference type="Gene3D" id="3.30.565.10">
    <property type="entry name" value="Histidine kinase-like ATPase, C-terminal domain"/>
    <property type="match status" value="1"/>
</dbReference>
<dbReference type="Gene3D" id="1.10.287.130">
    <property type="match status" value="1"/>
</dbReference>
<dbReference type="InterPro" id="IPR052162">
    <property type="entry name" value="Sensor_kinase/Photoreceptor"/>
</dbReference>
<feature type="domain" description="Histidine kinase" evidence="8">
    <location>
        <begin position="213"/>
        <end position="429"/>
    </location>
</feature>
<evidence type="ECO:0000256" key="3">
    <source>
        <dbReference type="ARBA" id="ARBA00022553"/>
    </source>
</evidence>
<gene>
    <name evidence="9" type="ORF">EFB08_03240</name>
</gene>
<reference evidence="9 10" key="1">
    <citation type="submission" date="2018-11" db="EMBL/GenBank/DDBJ databases">
        <title>Rufibacter latericius sp. nov., isolated from water in Baiyang Lake.</title>
        <authorList>
            <person name="Yang Y."/>
        </authorList>
    </citation>
    <scope>NUCLEOTIDE SEQUENCE [LARGE SCALE GENOMIC DNA]</scope>
    <source>
        <strain evidence="9 10">R-22-1c-1</strain>
    </source>
</reference>
<accession>A0A3M9N2J5</accession>
<keyword evidence="7" id="KW-0472">Membrane</keyword>